<dbReference type="AlphaFoldDB" id="A0A1B0BY96"/>
<name>A0A1B0BY96_9MUSC</name>
<dbReference type="Proteomes" id="UP000092460">
    <property type="component" value="Unassembled WGS sequence"/>
</dbReference>
<evidence type="ECO:0000313" key="4">
    <source>
        <dbReference type="Proteomes" id="UP000092460"/>
    </source>
</evidence>
<reference evidence="3" key="2">
    <citation type="submission" date="2020-05" db="UniProtKB">
        <authorList>
            <consortium name="EnsemblMetazoa"/>
        </authorList>
    </citation>
    <scope>IDENTIFICATION</scope>
    <source>
        <strain evidence="3">IAEA</strain>
    </source>
</reference>
<accession>A0A1B0BY96</accession>
<evidence type="ECO:0000259" key="2">
    <source>
        <dbReference type="Pfam" id="PF07679"/>
    </source>
</evidence>
<reference evidence="4" key="1">
    <citation type="submission" date="2015-01" db="EMBL/GenBank/DDBJ databases">
        <authorList>
            <person name="Aksoy S."/>
            <person name="Warren W."/>
            <person name="Wilson R.K."/>
        </authorList>
    </citation>
    <scope>NUCLEOTIDE SEQUENCE [LARGE SCALE GENOMIC DNA]</scope>
    <source>
        <strain evidence="4">IAEA</strain>
    </source>
</reference>
<dbReference type="EMBL" id="JXJN01022548">
    <property type="status" value="NOT_ANNOTATED_CDS"/>
    <property type="molecule type" value="Genomic_DNA"/>
</dbReference>
<feature type="domain" description="Immunoglobulin I-set" evidence="2">
    <location>
        <begin position="256"/>
        <end position="357"/>
    </location>
</feature>
<protein>
    <recommendedName>
        <fullName evidence="2">Immunoglobulin I-set domain-containing protein</fullName>
    </recommendedName>
</protein>
<dbReference type="InterPro" id="IPR050964">
    <property type="entry name" value="Striated_Muscle_Regulatory"/>
</dbReference>
<organism evidence="3 4">
    <name type="scientific">Glossina palpalis gambiensis</name>
    <dbReference type="NCBI Taxonomy" id="67801"/>
    <lineage>
        <taxon>Eukaryota</taxon>
        <taxon>Metazoa</taxon>
        <taxon>Ecdysozoa</taxon>
        <taxon>Arthropoda</taxon>
        <taxon>Hexapoda</taxon>
        <taxon>Insecta</taxon>
        <taxon>Pterygota</taxon>
        <taxon>Neoptera</taxon>
        <taxon>Endopterygota</taxon>
        <taxon>Diptera</taxon>
        <taxon>Brachycera</taxon>
        <taxon>Muscomorpha</taxon>
        <taxon>Hippoboscoidea</taxon>
        <taxon>Glossinidae</taxon>
        <taxon>Glossina</taxon>
    </lineage>
</organism>
<dbReference type="PANTHER" id="PTHR13817">
    <property type="entry name" value="TITIN"/>
    <property type="match status" value="1"/>
</dbReference>
<dbReference type="InterPro" id="IPR036179">
    <property type="entry name" value="Ig-like_dom_sf"/>
</dbReference>
<dbReference type="VEuPathDB" id="VectorBase:GPPI044082"/>
<dbReference type="InterPro" id="IPR013783">
    <property type="entry name" value="Ig-like_fold"/>
</dbReference>
<dbReference type="EnsemblMetazoa" id="GPPI044082-RA">
    <property type="protein sequence ID" value="GPPI044082-PA"/>
    <property type="gene ID" value="GPPI044082"/>
</dbReference>
<proteinExistence type="predicted"/>
<dbReference type="Gene3D" id="2.60.40.10">
    <property type="entry name" value="Immunoglobulins"/>
    <property type="match status" value="2"/>
</dbReference>
<dbReference type="STRING" id="67801.A0A1B0BY96"/>
<dbReference type="SUPFAM" id="SSF48726">
    <property type="entry name" value="Immunoglobulin"/>
    <property type="match status" value="2"/>
</dbReference>
<keyword evidence="4" id="KW-1185">Reference proteome</keyword>
<dbReference type="Pfam" id="PF07679">
    <property type="entry name" value="I-set"/>
    <property type="match status" value="1"/>
</dbReference>
<keyword evidence="1" id="KW-0677">Repeat</keyword>
<sequence>MDGPTAPPLPPHFARVPGFFQPLPRIPYETPIDILITKARTPSISYCAALTVQGVIQTLYREPEKPIFVIEYLEANTTHVGGTSTLELQCTRFPYTGGLSQGRWYNDESISLLIKNANTDNAGICSLHAVNDLDEDASEINLTINGNRKCFILMNCFSFIYVTFASAYLFNLTRMSSEVEVNGNSTHIFNLTNNGKDFTEKKNLCNNDNWEVIADVDAEKYRLIFATFTCTDGEFYNLTVVSNEPVMISHSMLTKPKFVTPPEDRIVHDYCPSLIKVLVHGKPWLKLEWSKDGRPLDVTTKEKASGEPLHKVHTSPVDSDQISSEMEVLHIRLSDIGSYAAVATNDVGTTEGPFTLTMQSLAPTFVKSLEPTKEVHQVEPLILECVVNGSPLPLIIWYGDNEEVKPSEQFLITLIHKTFISINSSALKLPLHRKPRVKKNVGDIVSLVHSENNVVNVVNSGL</sequence>
<evidence type="ECO:0000256" key="1">
    <source>
        <dbReference type="ARBA" id="ARBA00022737"/>
    </source>
</evidence>
<evidence type="ECO:0000313" key="3">
    <source>
        <dbReference type="EnsemblMetazoa" id="GPPI044082-PA"/>
    </source>
</evidence>
<dbReference type="PANTHER" id="PTHR13817:SF73">
    <property type="entry name" value="FIBRONECTIN TYPE-III DOMAIN-CONTAINING PROTEIN"/>
    <property type="match status" value="1"/>
</dbReference>
<dbReference type="InterPro" id="IPR013098">
    <property type="entry name" value="Ig_I-set"/>
</dbReference>